<comment type="caution">
    <text evidence="4">The sequence shown here is derived from an EMBL/GenBank/DDBJ whole genome shotgun (WGS) entry which is preliminary data.</text>
</comment>
<dbReference type="InterPro" id="IPR050493">
    <property type="entry name" value="FAD-dep_Monooxygenase_BioMet"/>
</dbReference>
<evidence type="ECO:0000256" key="1">
    <source>
        <dbReference type="ARBA" id="ARBA00007992"/>
    </source>
</evidence>
<evidence type="ECO:0000256" key="2">
    <source>
        <dbReference type="ARBA" id="ARBA00023002"/>
    </source>
</evidence>
<dbReference type="EMBL" id="MU861018">
    <property type="protein sequence ID" value="KAK4232697.1"/>
    <property type="molecule type" value="Genomic_DNA"/>
</dbReference>
<dbReference type="PANTHER" id="PTHR13789">
    <property type="entry name" value="MONOOXYGENASE"/>
    <property type="match status" value="1"/>
</dbReference>
<dbReference type="Proteomes" id="UP001303760">
    <property type="component" value="Unassembled WGS sequence"/>
</dbReference>
<dbReference type="PANTHER" id="PTHR13789:SF261">
    <property type="entry name" value="HYDROXYLASE, PUTATIVE (AFU_ORTHOLOGUE AFUA_7G00590)-RELATED"/>
    <property type="match status" value="1"/>
</dbReference>
<sequence>ELSKVATLGEGEVVPVVLLPRYKVSKVDPQLGATLEDGGVIEADVIIGADVNNASNYQGCPAVPHRQSSLPIRDATVYGRIRPRDGAADDRGVVMYLCQNNKWLTFVCIHPETESHIGAIDEWNGQASLDQANSATIKVWQLLDLETLDTRTSGKLALMGDAAHPYQAQGGAQALEDVATLAAVLPQGTKPAQVPDRVKVYESIRR</sequence>
<dbReference type="SUPFAM" id="SSF51905">
    <property type="entry name" value="FAD/NAD(P)-binding domain"/>
    <property type="match status" value="1"/>
</dbReference>
<reference evidence="4" key="2">
    <citation type="submission" date="2023-05" db="EMBL/GenBank/DDBJ databases">
        <authorList>
            <consortium name="Lawrence Berkeley National Laboratory"/>
            <person name="Steindorff A."/>
            <person name="Hensen N."/>
            <person name="Bonometti L."/>
            <person name="Westerberg I."/>
            <person name="Brannstrom I.O."/>
            <person name="Guillou S."/>
            <person name="Cros-Aarteil S."/>
            <person name="Calhoun S."/>
            <person name="Haridas S."/>
            <person name="Kuo A."/>
            <person name="Mondo S."/>
            <person name="Pangilinan J."/>
            <person name="Riley R."/>
            <person name="Labutti K."/>
            <person name="Andreopoulos B."/>
            <person name="Lipzen A."/>
            <person name="Chen C."/>
            <person name="Yanf M."/>
            <person name="Daum C."/>
            <person name="Ng V."/>
            <person name="Clum A."/>
            <person name="Ohm R."/>
            <person name="Martin F."/>
            <person name="Silar P."/>
            <person name="Natvig D."/>
            <person name="Lalanne C."/>
            <person name="Gautier V."/>
            <person name="Ament-Velasquez S.L."/>
            <person name="Kruys A."/>
            <person name="Hutchinson M.I."/>
            <person name="Powell A.J."/>
            <person name="Barry K."/>
            <person name="Miller A.N."/>
            <person name="Grigoriev I.V."/>
            <person name="Debuchy R."/>
            <person name="Gladieux P."/>
            <person name="Thoren M.H."/>
            <person name="Johannesson H."/>
        </authorList>
    </citation>
    <scope>NUCLEOTIDE SEQUENCE</scope>
    <source>
        <strain evidence="4">CBS 532.94</strain>
    </source>
</reference>
<comment type="similarity">
    <text evidence="1">Belongs to the paxM FAD-dependent monooxygenase family.</text>
</comment>
<reference evidence="4" key="1">
    <citation type="journal article" date="2023" name="Mol. Phylogenet. Evol.">
        <title>Genome-scale phylogeny and comparative genomics of the fungal order Sordariales.</title>
        <authorList>
            <person name="Hensen N."/>
            <person name="Bonometti L."/>
            <person name="Westerberg I."/>
            <person name="Brannstrom I.O."/>
            <person name="Guillou S."/>
            <person name="Cros-Aarteil S."/>
            <person name="Calhoun S."/>
            <person name="Haridas S."/>
            <person name="Kuo A."/>
            <person name="Mondo S."/>
            <person name="Pangilinan J."/>
            <person name="Riley R."/>
            <person name="LaButti K."/>
            <person name="Andreopoulos B."/>
            <person name="Lipzen A."/>
            <person name="Chen C."/>
            <person name="Yan M."/>
            <person name="Daum C."/>
            <person name="Ng V."/>
            <person name="Clum A."/>
            <person name="Steindorff A."/>
            <person name="Ohm R.A."/>
            <person name="Martin F."/>
            <person name="Silar P."/>
            <person name="Natvig D.O."/>
            <person name="Lalanne C."/>
            <person name="Gautier V."/>
            <person name="Ament-Velasquez S.L."/>
            <person name="Kruys A."/>
            <person name="Hutchinson M.I."/>
            <person name="Powell A.J."/>
            <person name="Barry K."/>
            <person name="Miller A.N."/>
            <person name="Grigoriev I.V."/>
            <person name="Debuchy R."/>
            <person name="Gladieux P."/>
            <person name="Hiltunen Thoren M."/>
            <person name="Johannesson H."/>
        </authorList>
    </citation>
    <scope>NUCLEOTIDE SEQUENCE</scope>
    <source>
        <strain evidence="4">CBS 532.94</strain>
    </source>
</reference>
<accession>A0AAN7H689</accession>
<evidence type="ECO:0000313" key="5">
    <source>
        <dbReference type="Proteomes" id="UP001303760"/>
    </source>
</evidence>
<feature type="non-terminal residue" evidence="4">
    <location>
        <position position="1"/>
    </location>
</feature>
<name>A0AAN7H689_9PEZI</name>
<dbReference type="InterPro" id="IPR036188">
    <property type="entry name" value="FAD/NAD-bd_sf"/>
</dbReference>
<feature type="non-terminal residue" evidence="4">
    <location>
        <position position="206"/>
    </location>
</feature>
<proteinExistence type="inferred from homology"/>
<evidence type="ECO:0000313" key="4">
    <source>
        <dbReference type="EMBL" id="KAK4232697.1"/>
    </source>
</evidence>
<gene>
    <name evidence="4" type="ORF">C8A03DRAFT_39710</name>
</gene>
<keyword evidence="2" id="KW-0560">Oxidoreductase</keyword>
<dbReference type="Gene3D" id="3.50.50.60">
    <property type="entry name" value="FAD/NAD(P)-binding domain"/>
    <property type="match status" value="1"/>
</dbReference>
<dbReference type="GO" id="GO:0004497">
    <property type="term" value="F:monooxygenase activity"/>
    <property type="evidence" value="ECO:0007669"/>
    <property type="project" value="UniProtKB-KW"/>
</dbReference>
<dbReference type="AlphaFoldDB" id="A0AAN7H689"/>
<evidence type="ECO:0000256" key="3">
    <source>
        <dbReference type="ARBA" id="ARBA00023033"/>
    </source>
</evidence>
<organism evidence="4 5">
    <name type="scientific">Achaetomium macrosporum</name>
    <dbReference type="NCBI Taxonomy" id="79813"/>
    <lineage>
        <taxon>Eukaryota</taxon>
        <taxon>Fungi</taxon>
        <taxon>Dikarya</taxon>
        <taxon>Ascomycota</taxon>
        <taxon>Pezizomycotina</taxon>
        <taxon>Sordariomycetes</taxon>
        <taxon>Sordariomycetidae</taxon>
        <taxon>Sordariales</taxon>
        <taxon>Chaetomiaceae</taxon>
        <taxon>Achaetomium</taxon>
    </lineage>
</organism>
<keyword evidence="3" id="KW-0503">Monooxygenase</keyword>
<keyword evidence="5" id="KW-1185">Reference proteome</keyword>
<protein>
    <submittedName>
        <fullName evidence="4">Uncharacterized protein</fullName>
    </submittedName>
</protein>